<reference evidence="1 2" key="1">
    <citation type="journal article" date="2018" name="Nat. Biotechnol.">
        <title>A standardized bacterial taxonomy based on genome phylogeny substantially revises the tree of life.</title>
        <authorList>
            <person name="Parks D.H."/>
            <person name="Chuvochina M."/>
            <person name="Waite D.W."/>
            <person name="Rinke C."/>
            <person name="Skarshewski A."/>
            <person name="Chaumeil P.A."/>
            <person name="Hugenholtz P."/>
        </authorList>
    </citation>
    <scope>NUCLEOTIDE SEQUENCE [LARGE SCALE GENOMIC DNA]</scope>
    <source>
        <strain evidence="1">UBA10227</strain>
    </source>
</reference>
<dbReference type="AlphaFoldDB" id="A0A3D6BLU3"/>
<comment type="caution">
    <text evidence="1">The sequence shown here is derived from an EMBL/GenBank/DDBJ whole genome shotgun (WGS) entry which is preliminary data.</text>
</comment>
<dbReference type="EMBL" id="DPRK01000013">
    <property type="protein sequence ID" value="HCY80191.1"/>
    <property type="molecule type" value="Genomic_DNA"/>
</dbReference>
<evidence type="ECO:0000313" key="2">
    <source>
        <dbReference type="Proteomes" id="UP000263268"/>
    </source>
</evidence>
<protein>
    <submittedName>
        <fullName evidence="1">Uncharacterized protein</fullName>
    </submittedName>
</protein>
<dbReference type="Proteomes" id="UP000263268">
    <property type="component" value="Unassembled WGS sequence"/>
</dbReference>
<gene>
    <name evidence="1" type="ORF">DHV22_00540</name>
</gene>
<sequence>MNDKDCCTVVASAVAFDMTFQESQKFYDEHGRKRNKGYRDWAEAIIDLAKLKGYELERYCIRHTAKGWALVRTDLNGSYNKELYEIKTYLNSRQSINVSNWKTFLPVDETYIFDFCGSIHHVGAVKNGKVEDWTDGRRYAVNGIFKITKKENVKILTKNENPFEQFGF</sequence>
<proteinExistence type="predicted"/>
<accession>A0A3D6BLU3</accession>
<evidence type="ECO:0000313" key="1">
    <source>
        <dbReference type="EMBL" id="HCY80191.1"/>
    </source>
</evidence>
<organism evidence="1 2">
    <name type="scientific">Xanthomarina gelatinilytica</name>
    <dbReference type="NCBI Taxonomy" id="1137281"/>
    <lineage>
        <taxon>Bacteria</taxon>
        <taxon>Pseudomonadati</taxon>
        <taxon>Bacteroidota</taxon>
        <taxon>Flavobacteriia</taxon>
        <taxon>Flavobacteriales</taxon>
        <taxon>Flavobacteriaceae</taxon>
        <taxon>Xanthomarina</taxon>
    </lineage>
</organism>
<name>A0A3D6BLU3_9FLAO</name>